<evidence type="ECO:0000313" key="4">
    <source>
        <dbReference type="EMBL" id="EHQ26386.1"/>
    </source>
</evidence>
<feature type="transmembrane region" description="Helical" evidence="1">
    <location>
        <begin position="80"/>
        <end position="98"/>
    </location>
</feature>
<gene>
    <name evidence="4" type="ORF">Mucpa_2253</name>
</gene>
<evidence type="ECO:0000256" key="1">
    <source>
        <dbReference type="SAM" id="Phobius"/>
    </source>
</evidence>
<dbReference type="OrthoDB" id="1119382at2"/>
<dbReference type="Pfam" id="PF16344">
    <property type="entry name" value="FecR_C"/>
    <property type="match status" value="1"/>
</dbReference>
<reference evidence="4" key="1">
    <citation type="submission" date="2011-09" db="EMBL/GenBank/DDBJ databases">
        <title>The permanent draft genome of Mucilaginibacter paludis DSM 18603.</title>
        <authorList>
            <consortium name="US DOE Joint Genome Institute (JGI-PGF)"/>
            <person name="Lucas S."/>
            <person name="Han J."/>
            <person name="Lapidus A."/>
            <person name="Bruce D."/>
            <person name="Goodwin L."/>
            <person name="Pitluck S."/>
            <person name="Peters L."/>
            <person name="Kyrpides N."/>
            <person name="Mavromatis K."/>
            <person name="Ivanova N."/>
            <person name="Mikhailova N."/>
            <person name="Held B."/>
            <person name="Detter J.C."/>
            <person name="Tapia R."/>
            <person name="Han C."/>
            <person name="Land M."/>
            <person name="Hauser L."/>
            <person name="Markowitz V."/>
            <person name="Cheng J.-F."/>
            <person name="Hugenholtz P."/>
            <person name="Woyke T."/>
            <person name="Wu D."/>
            <person name="Tindall B."/>
            <person name="Brambilla E."/>
            <person name="Klenk H.-P."/>
            <person name="Eisen J.A."/>
        </authorList>
    </citation>
    <scope>NUCLEOTIDE SEQUENCE [LARGE SCALE GENOMIC DNA]</scope>
    <source>
        <strain evidence="4">DSM 18603</strain>
    </source>
</reference>
<keyword evidence="1" id="KW-0472">Membrane</keyword>
<dbReference type="RefSeq" id="WP_008506453.1">
    <property type="nucleotide sequence ID" value="NZ_CM001403.1"/>
</dbReference>
<dbReference type="STRING" id="714943.Mucpa_2253"/>
<dbReference type="HOGENOM" id="CLU_050192_2_3_10"/>
<feature type="domain" description="Protein FecR C-terminal" evidence="3">
    <location>
        <begin position="292"/>
        <end position="341"/>
    </location>
</feature>
<dbReference type="Gene3D" id="2.60.120.1440">
    <property type="match status" value="1"/>
</dbReference>
<keyword evidence="1" id="KW-1133">Transmembrane helix</keyword>
<organism evidence="4 5">
    <name type="scientific">Mucilaginibacter paludis DSM 18603</name>
    <dbReference type="NCBI Taxonomy" id="714943"/>
    <lineage>
        <taxon>Bacteria</taxon>
        <taxon>Pseudomonadati</taxon>
        <taxon>Bacteroidota</taxon>
        <taxon>Sphingobacteriia</taxon>
        <taxon>Sphingobacteriales</taxon>
        <taxon>Sphingobacteriaceae</taxon>
        <taxon>Mucilaginibacter</taxon>
    </lineage>
</organism>
<name>H1YGV7_9SPHI</name>
<dbReference type="Proteomes" id="UP000002774">
    <property type="component" value="Chromosome"/>
</dbReference>
<proteinExistence type="predicted"/>
<feature type="domain" description="FecR protein" evidence="2">
    <location>
        <begin position="111"/>
        <end position="206"/>
    </location>
</feature>
<dbReference type="PANTHER" id="PTHR30273:SF2">
    <property type="entry name" value="PROTEIN FECR"/>
    <property type="match status" value="1"/>
</dbReference>
<dbReference type="eggNOG" id="COG3712">
    <property type="taxonomic scope" value="Bacteria"/>
</dbReference>
<dbReference type="EMBL" id="CM001403">
    <property type="protein sequence ID" value="EHQ26386.1"/>
    <property type="molecule type" value="Genomic_DNA"/>
</dbReference>
<dbReference type="Pfam" id="PF04773">
    <property type="entry name" value="FecR"/>
    <property type="match status" value="1"/>
</dbReference>
<dbReference type="Gene3D" id="3.55.50.30">
    <property type="match status" value="1"/>
</dbReference>
<dbReference type="InterPro" id="IPR006860">
    <property type="entry name" value="FecR"/>
</dbReference>
<sequence length="372" mass="41884">MDKKEFTLLVKKYLAGNATDVEKRFVEAYYEEQDSGSSIDDILSTEEIGFTGQEMFQNIHQRLNKLPDTVEVRRFNWKRYAAVAAMLTAIVSVSIWFFNRNSQSENLAYNNYHTKRGNLSKIILSDGTLVWLNADSKFRCPQSFDGATTREVYLEGEAYFEVAKDKKHPFLVHTRNLTTKVLGTKFNVNAYDSNKAIEVTLLEGKVMLTTGNAGIIKNKKQDTLYLKPNEKAYFNGDRAMVKILTQRPTALAPQIKDSGANISATVKASYRPLLKIPVENAAISASWRVGHLVFDNEPLQNVIASLSRKYDVSINAKQSLLNFPVSLNLADEPLEEVLLEITKQLKHDSLKGGSKSDGDGQFKKVGSEYYIE</sequence>
<evidence type="ECO:0000259" key="3">
    <source>
        <dbReference type="Pfam" id="PF16344"/>
    </source>
</evidence>
<dbReference type="InterPro" id="IPR012373">
    <property type="entry name" value="Ferrdict_sens_TM"/>
</dbReference>
<protein>
    <submittedName>
        <fullName evidence="4">Anti-FecI sigma factor, FecR</fullName>
    </submittedName>
</protein>
<evidence type="ECO:0000313" key="5">
    <source>
        <dbReference type="Proteomes" id="UP000002774"/>
    </source>
</evidence>
<evidence type="ECO:0000259" key="2">
    <source>
        <dbReference type="Pfam" id="PF04773"/>
    </source>
</evidence>
<keyword evidence="5" id="KW-1185">Reference proteome</keyword>
<accession>H1YGV7</accession>
<dbReference type="InterPro" id="IPR032508">
    <property type="entry name" value="FecR_C"/>
</dbReference>
<dbReference type="AlphaFoldDB" id="H1YGV7"/>
<keyword evidence="1" id="KW-0812">Transmembrane</keyword>
<dbReference type="PANTHER" id="PTHR30273">
    <property type="entry name" value="PERIPLASMIC SIGNAL SENSOR AND SIGMA FACTOR ACTIVATOR FECR-RELATED"/>
    <property type="match status" value="1"/>
</dbReference>
<dbReference type="GO" id="GO:0016989">
    <property type="term" value="F:sigma factor antagonist activity"/>
    <property type="evidence" value="ECO:0007669"/>
    <property type="project" value="TreeGrafter"/>
</dbReference>